<dbReference type="KEGG" id="hfe:HFELIS_00980"/>
<dbReference type="eggNOG" id="COG0566">
    <property type="taxonomic scope" value="Bacteria"/>
</dbReference>
<dbReference type="PANTHER" id="PTHR46429:SF1">
    <property type="entry name" value="23S RRNA (GUANOSINE-2'-O-)-METHYLTRANSFERASE RLMB"/>
    <property type="match status" value="1"/>
</dbReference>
<protein>
    <submittedName>
        <fullName evidence="4">23S rRNA methyltransferase</fullName>
    </submittedName>
</protein>
<dbReference type="GO" id="GO:0008173">
    <property type="term" value="F:RNA methyltransferase activity"/>
    <property type="evidence" value="ECO:0007669"/>
    <property type="project" value="InterPro"/>
</dbReference>
<dbReference type="GO" id="GO:0003723">
    <property type="term" value="F:RNA binding"/>
    <property type="evidence" value="ECO:0007669"/>
    <property type="project" value="InterPro"/>
</dbReference>
<reference evidence="4 5" key="1">
    <citation type="journal article" date="2011" name="Genome Biol. Evol.">
        <title>Comparative whole genome sequence analysis of the carcinogenic bacterial model pathogen Helicobacter felis.</title>
        <authorList>
            <person name="Arnold I.C."/>
            <person name="Zigova Z."/>
            <person name="Holden M."/>
            <person name="Lawley T.D."/>
            <person name="Rad R."/>
            <person name="Dougan G."/>
            <person name="Falkow S."/>
            <person name="Bentley S.D."/>
            <person name="Muller A."/>
        </authorList>
    </citation>
    <scope>NUCLEOTIDE SEQUENCE [LARGE SCALE GENOMIC DNA]</scope>
    <source>
        <strain evidence="5">ATCC 49179 / CCUG 28539 / NCTC 12436 / CS1</strain>
    </source>
</reference>
<dbReference type="PANTHER" id="PTHR46429">
    <property type="entry name" value="23S RRNA (GUANOSINE-2'-O-)-METHYLTRANSFERASE RLMB"/>
    <property type="match status" value="1"/>
</dbReference>
<keyword evidence="2" id="KW-0808">Transferase</keyword>
<name>E7ACF3_HELFC</name>
<evidence type="ECO:0000259" key="3">
    <source>
        <dbReference type="SMART" id="SM00967"/>
    </source>
</evidence>
<dbReference type="InterPro" id="IPR029028">
    <property type="entry name" value="Alpha/beta_knot_MTases"/>
</dbReference>
<organism evidence="4 5">
    <name type="scientific">Helicobacter felis (strain ATCC 49179 / CCUG 28539 / NCTC 12436 / CS1)</name>
    <dbReference type="NCBI Taxonomy" id="936155"/>
    <lineage>
        <taxon>Bacteria</taxon>
        <taxon>Pseudomonadati</taxon>
        <taxon>Campylobacterota</taxon>
        <taxon>Epsilonproteobacteria</taxon>
        <taxon>Campylobacterales</taxon>
        <taxon>Helicobacteraceae</taxon>
        <taxon>Helicobacter</taxon>
    </lineage>
</organism>
<dbReference type="Gene3D" id="3.30.1330.30">
    <property type="match status" value="1"/>
</dbReference>
<dbReference type="InterPro" id="IPR001537">
    <property type="entry name" value="SpoU_MeTrfase"/>
</dbReference>
<proteinExistence type="predicted"/>
<dbReference type="InterPro" id="IPR004441">
    <property type="entry name" value="rRNA_MeTrfase_TrmH"/>
</dbReference>
<dbReference type="HOGENOM" id="CLU_021322_0_1_7"/>
<dbReference type="Gene3D" id="3.40.1280.10">
    <property type="match status" value="1"/>
</dbReference>
<dbReference type="CDD" id="cd18095">
    <property type="entry name" value="SpoU-like_rRNA-MTase"/>
    <property type="match status" value="1"/>
</dbReference>
<accession>E7ACF3</accession>
<dbReference type="GO" id="GO:0005829">
    <property type="term" value="C:cytosol"/>
    <property type="evidence" value="ECO:0007669"/>
    <property type="project" value="TreeGrafter"/>
</dbReference>
<dbReference type="InterPro" id="IPR013123">
    <property type="entry name" value="SpoU_subst-bd"/>
</dbReference>
<keyword evidence="5" id="KW-1185">Reference proteome</keyword>
<evidence type="ECO:0000313" key="4">
    <source>
        <dbReference type="EMBL" id="CBY82182.1"/>
    </source>
</evidence>
<dbReference type="Pfam" id="PF08032">
    <property type="entry name" value="SpoU_sub_bind"/>
    <property type="match status" value="1"/>
</dbReference>
<dbReference type="OrthoDB" id="9785673at2"/>
<dbReference type="Proteomes" id="UP000007934">
    <property type="component" value="Chromosome"/>
</dbReference>
<keyword evidence="1 4" id="KW-0489">Methyltransferase</keyword>
<evidence type="ECO:0000256" key="2">
    <source>
        <dbReference type="ARBA" id="ARBA00022679"/>
    </source>
</evidence>
<evidence type="ECO:0000313" key="5">
    <source>
        <dbReference type="Proteomes" id="UP000007934"/>
    </source>
</evidence>
<dbReference type="GeneID" id="36134793"/>
<dbReference type="SUPFAM" id="SSF55315">
    <property type="entry name" value="L30e-like"/>
    <property type="match status" value="1"/>
</dbReference>
<sequence>MIVFGKQVILHLLKHHPSQILEFYLLKEIDKKTFSLLQAHQQKYQSALLRVDAKKAQAMAKGGNHQGWLAKVLPPKSSALGVLKSLDKLLVLCGLSDVGNVGALFRSVACLGFDGVIMDKALPFEGLARASMGALYDVPFCVCPNPLDILQGLKDVRVHCYGAHIEGQNVRQVVFKPPLAIFLGSEGAGLAPKLVRRMDTLVNIGMEGKIDSLNVSVAGAILMDRAR</sequence>
<dbReference type="SMART" id="SM00967">
    <property type="entry name" value="SpoU_sub_bind"/>
    <property type="match status" value="1"/>
</dbReference>
<feature type="domain" description="RNA 2-O ribose methyltransferase substrate binding" evidence="3">
    <location>
        <begin position="2"/>
        <end position="78"/>
    </location>
</feature>
<dbReference type="GO" id="GO:0032259">
    <property type="term" value="P:methylation"/>
    <property type="evidence" value="ECO:0007669"/>
    <property type="project" value="UniProtKB-KW"/>
</dbReference>
<dbReference type="RefSeq" id="WP_013468552.1">
    <property type="nucleotide sequence ID" value="NC_014810.2"/>
</dbReference>
<evidence type="ECO:0000256" key="1">
    <source>
        <dbReference type="ARBA" id="ARBA00022603"/>
    </source>
</evidence>
<dbReference type="SUPFAM" id="SSF75217">
    <property type="entry name" value="alpha/beta knot"/>
    <property type="match status" value="1"/>
</dbReference>
<dbReference type="Pfam" id="PF00588">
    <property type="entry name" value="SpoU_methylase"/>
    <property type="match status" value="1"/>
</dbReference>
<dbReference type="InterPro" id="IPR029026">
    <property type="entry name" value="tRNA_m1G_MTases_N"/>
</dbReference>
<dbReference type="EMBL" id="FQ670179">
    <property type="protein sequence ID" value="CBY82182.1"/>
    <property type="molecule type" value="Genomic_DNA"/>
</dbReference>
<dbReference type="GO" id="GO:0006396">
    <property type="term" value="P:RNA processing"/>
    <property type="evidence" value="ECO:0007669"/>
    <property type="project" value="InterPro"/>
</dbReference>
<dbReference type="InterPro" id="IPR029064">
    <property type="entry name" value="Ribosomal_eL30-like_sf"/>
</dbReference>
<dbReference type="AlphaFoldDB" id="E7ACF3"/>
<dbReference type="STRING" id="936155.HFELIS_00980"/>
<gene>
    <name evidence="4" type="ordered locus">Hfelis_00980</name>
</gene>